<dbReference type="Pfam" id="PF02371">
    <property type="entry name" value="Transposase_20"/>
    <property type="match status" value="1"/>
</dbReference>
<dbReference type="NCBIfam" id="NF033542">
    <property type="entry name" value="transpos_IS110"/>
    <property type="match status" value="1"/>
</dbReference>
<dbReference type="GO" id="GO:0004803">
    <property type="term" value="F:transposase activity"/>
    <property type="evidence" value="ECO:0007669"/>
    <property type="project" value="InterPro"/>
</dbReference>
<feature type="domain" description="Transposase IS116/IS110/IS902 C-terminal" evidence="2">
    <location>
        <begin position="216"/>
        <end position="299"/>
    </location>
</feature>
<sequence>MAALYYIGLDIHKKIIAYCIKSVDGSVMDRGTVAATRLALSSWVEALPQPWVAAMEATMFTGWVYDFLKPYAKELFVAHPEMLKAITAAKKKNDRADAEKICDLLRVDLLPVCYVAPAEIRELRRVLRYRNHTVRMATAVKNKMSGLLMEVGAQYAKKRLHGRKYFNELLESVEDVPSSVKELLTYSRASLELFGSVQKRLLAALTENDLIRARVERLVTIPGVGEVTALTWVLEIGDPHRFSISQAISYSGLCSAQKESAGKEIRGPISKKRNKHLQTVLIEAAKLAPIWNPQLAKVHQRELAKGNKNRATLAVARKLVTYLLTVDKNAVDFVVSCKAEAA</sequence>
<comment type="caution">
    <text evidence="3">The sequence shown here is derived from an EMBL/GenBank/DDBJ whole genome shotgun (WGS) entry which is preliminary data.</text>
</comment>
<dbReference type="InterPro" id="IPR003346">
    <property type="entry name" value="Transposase_20"/>
</dbReference>
<dbReference type="PANTHER" id="PTHR33055:SF13">
    <property type="entry name" value="TRANSPOSASE"/>
    <property type="match status" value="1"/>
</dbReference>
<evidence type="ECO:0000259" key="1">
    <source>
        <dbReference type="Pfam" id="PF01548"/>
    </source>
</evidence>
<dbReference type="RefSeq" id="WP_183356855.1">
    <property type="nucleotide sequence ID" value="NZ_BLXX01000032.1"/>
</dbReference>
<dbReference type="GO" id="GO:0006313">
    <property type="term" value="P:DNA transposition"/>
    <property type="evidence" value="ECO:0007669"/>
    <property type="project" value="InterPro"/>
</dbReference>
<evidence type="ECO:0000313" key="4">
    <source>
        <dbReference type="Proteomes" id="UP000556026"/>
    </source>
</evidence>
<dbReference type="InterPro" id="IPR002525">
    <property type="entry name" value="Transp_IS110-like_N"/>
</dbReference>
<reference evidence="4" key="1">
    <citation type="submission" date="2020-06" db="EMBL/GenBank/DDBJ databases">
        <title>Draft genomic sequence of Geomonas sp. Red330.</title>
        <authorList>
            <person name="Itoh H."/>
            <person name="Zhenxing X."/>
            <person name="Ushijima N."/>
            <person name="Masuda Y."/>
            <person name="Shiratori Y."/>
            <person name="Senoo K."/>
        </authorList>
    </citation>
    <scope>NUCLEOTIDE SEQUENCE [LARGE SCALE GENOMIC DNA]</scope>
    <source>
        <strain evidence="4">Red330</strain>
    </source>
</reference>
<evidence type="ECO:0000259" key="2">
    <source>
        <dbReference type="Pfam" id="PF02371"/>
    </source>
</evidence>
<gene>
    <name evidence="3" type="ORF">GMST_44010</name>
</gene>
<feature type="domain" description="Transposase IS110-like N-terminal" evidence="1">
    <location>
        <begin position="7"/>
        <end position="150"/>
    </location>
</feature>
<accession>A0A6V8MPU8</accession>
<dbReference type="EMBL" id="BLXX01000032">
    <property type="protein sequence ID" value="GFO62076.1"/>
    <property type="molecule type" value="Genomic_DNA"/>
</dbReference>
<keyword evidence="4" id="KW-1185">Reference proteome</keyword>
<dbReference type="Pfam" id="PF01548">
    <property type="entry name" value="DEDD_Tnp_IS110"/>
    <property type="match status" value="1"/>
</dbReference>
<dbReference type="PANTHER" id="PTHR33055">
    <property type="entry name" value="TRANSPOSASE FOR INSERTION SEQUENCE ELEMENT IS1111A"/>
    <property type="match status" value="1"/>
</dbReference>
<dbReference type="AlphaFoldDB" id="A0A6V8MPU8"/>
<evidence type="ECO:0000313" key="3">
    <source>
        <dbReference type="EMBL" id="GFO62076.1"/>
    </source>
</evidence>
<dbReference type="Proteomes" id="UP000556026">
    <property type="component" value="Unassembled WGS sequence"/>
</dbReference>
<name>A0A6V8MPU8_9BACT</name>
<dbReference type="GO" id="GO:0003677">
    <property type="term" value="F:DNA binding"/>
    <property type="evidence" value="ECO:0007669"/>
    <property type="project" value="InterPro"/>
</dbReference>
<dbReference type="InterPro" id="IPR047650">
    <property type="entry name" value="Transpos_IS110"/>
</dbReference>
<proteinExistence type="predicted"/>
<organism evidence="3 4">
    <name type="scientific">Geomonas silvestris</name>
    <dbReference type="NCBI Taxonomy" id="2740184"/>
    <lineage>
        <taxon>Bacteria</taxon>
        <taxon>Pseudomonadati</taxon>
        <taxon>Thermodesulfobacteriota</taxon>
        <taxon>Desulfuromonadia</taxon>
        <taxon>Geobacterales</taxon>
        <taxon>Geobacteraceae</taxon>
        <taxon>Geomonas</taxon>
    </lineage>
</organism>
<protein>
    <submittedName>
        <fullName evidence="3">IS110 family transposase</fullName>
    </submittedName>
</protein>